<comment type="caution">
    <text evidence="2">The sequence shown here is derived from an EMBL/GenBank/DDBJ whole genome shotgun (WGS) entry which is preliminary data.</text>
</comment>
<organism evidence="2 3">
    <name type="scientific">Mycena rosella</name>
    <name type="common">Pink bonnet</name>
    <name type="synonym">Agaricus rosellus</name>
    <dbReference type="NCBI Taxonomy" id="1033263"/>
    <lineage>
        <taxon>Eukaryota</taxon>
        <taxon>Fungi</taxon>
        <taxon>Dikarya</taxon>
        <taxon>Basidiomycota</taxon>
        <taxon>Agaricomycotina</taxon>
        <taxon>Agaricomycetes</taxon>
        <taxon>Agaricomycetidae</taxon>
        <taxon>Agaricales</taxon>
        <taxon>Marasmiineae</taxon>
        <taxon>Mycenaceae</taxon>
        <taxon>Mycena</taxon>
    </lineage>
</organism>
<accession>A0AAD7DBD8</accession>
<dbReference type="EMBL" id="JARKIE010000085">
    <property type="protein sequence ID" value="KAJ7687692.1"/>
    <property type="molecule type" value="Genomic_DNA"/>
</dbReference>
<dbReference type="AlphaFoldDB" id="A0AAD7DBD8"/>
<evidence type="ECO:0000313" key="3">
    <source>
        <dbReference type="Proteomes" id="UP001221757"/>
    </source>
</evidence>
<protein>
    <submittedName>
        <fullName evidence="2">Uncharacterized protein</fullName>
    </submittedName>
</protein>
<sequence>MPITALECVRLTLLDLRHLNALEPRNKTGNKAANVSRSPVRGLRWLCCCTTQVFCELGEDDSSRLYEGMRMPSSMSLTTWPQKLQWEGHGSRSSRALASLDPAPSRPTQRGPPRHPCRAPDSTRCCRSVRPVHACRAHRPRAGVHDATMSVRHLDSRVAGMDMASLPARRQDAFPLRSGGTDVAVGGLPSRVSTQQRAPSGSILVASVRTGWAPRVRITVARCRLHRVRMYVGLALEADFAWSLRPGLLLPLVCSSPPAPTTSSTSFHSGTRRWVAPVVAFSRGWCWRARQRYVRRIR</sequence>
<feature type="region of interest" description="Disordered" evidence="1">
    <location>
        <begin position="91"/>
        <end position="122"/>
    </location>
</feature>
<proteinExistence type="predicted"/>
<keyword evidence="3" id="KW-1185">Reference proteome</keyword>
<name>A0AAD7DBD8_MYCRO</name>
<evidence type="ECO:0000313" key="2">
    <source>
        <dbReference type="EMBL" id="KAJ7687692.1"/>
    </source>
</evidence>
<dbReference type="Proteomes" id="UP001221757">
    <property type="component" value="Unassembled WGS sequence"/>
</dbReference>
<gene>
    <name evidence="2" type="ORF">B0H17DRAFT_679824</name>
</gene>
<reference evidence="2" key="1">
    <citation type="submission" date="2023-03" db="EMBL/GenBank/DDBJ databases">
        <title>Massive genome expansion in bonnet fungi (Mycena s.s.) driven by repeated elements and novel gene families across ecological guilds.</title>
        <authorList>
            <consortium name="Lawrence Berkeley National Laboratory"/>
            <person name="Harder C.B."/>
            <person name="Miyauchi S."/>
            <person name="Viragh M."/>
            <person name="Kuo A."/>
            <person name="Thoen E."/>
            <person name="Andreopoulos B."/>
            <person name="Lu D."/>
            <person name="Skrede I."/>
            <person name="Drula E."/>
            <person name="Henrissat B."/>
            <person name="Morin E."/>
            <person name="Kohler A."/>
            <person name="Barry K."/>
            <person name="LaButti K."/>
            <person name="Morin E."/>
            <person name="Salamov A."/>
            <person name="Lipzen A."/>
            <person name="Mereny Z."/>
            <person name="Hegedus B."/>
            <person name="Baldrian P."/>
            <person name="Stursova M."/>
            <person name="Weitz H."/>
            <person name="Taylor A."/>
            <person name="Grigoriev I.V."/>
            <person name="Nagy L.G."/>
            <person name="Martin F."/>
            <person name="Kauserud H."/>
        </authorList>
    </citation>
    <scope>NUCLEOTIDE SEQUENCE</scope>
    <source>
        <strain evidence="2">CBHHK067</strain>
    </source>
</reference>
<evidence type="ECO:0000256" key="1">
    <source>
        <dbReference type="SAM" id="MobiDB-lite"/>
    </source>
</evidence>